<dbReference type="Proteomes" id="UP000621560">
    <property type="component" value="Unassembled WGS sequence"/>
</dbReference>
<dbReference type="CDD" id="cd00090">
    <property type="entry name" value="HTH_ARSR"/>
    <property type="match status" value="1"/>
</dbReference>
<dbReference type="SUPFAM" id="SSF100950">
    <property type="entry name" value="NagB/RpiA/CoA transferase-like"/>
    <property type="match status" value="1"/>
</dbReference>
<evidence type="ECO:0000256" key="2">
    <source>
        <dbReference type="ARBA" id="ARBA00023125"/>
    </source>
</evidence>
<keyword evidence="1" id="KW-0805">Transcription regulation</keyword>
<dbReference type="InterPro" id="IPR036388">
    <property type="entry name" value="WH-like_DNA-bd_sf"/>
</dbReference>
<comment type="caution">
    <text evidence="5">The sequence shown here is derived from an EMBL/GenBank/DDBJ whole genome shotgun (WGS) entry which is preliminary data.</text>
</comment>
<dbReference type="InterPro" id="IPR014036">
    <property type="entry name" value="DeoR-like_C"/>
</dbReference>
<feature type="domain" description="HTH deoR-type" evidence="4">
    <location>
        <begin position="1"/>
        <end position="55"/>
    </location>
</feature>
<reference evidence="5" key="1">
    <citation type="submission" date="2020-09" db="EMBL/GenBank/DDBJ databases">
        <title>A novel bacterium of genus Paenibacillus, isolated from South China Sea.</title>
        <authorList>
            <person name="Huang H."/>
            <person name="Mo K."/>
            <person name="Hu Y."/>
        </authorList>
    </citation>
    <scope>NUCLEOTIDE SEQUENCE</scope>
    <source>
        <strain evidence="5">IB182496</strain>
    </source>
</reference>
<dbReference type="SUPFAM" id="SSF46785">
    <property type="entry name" value="Winged helix' DNA-binding domain"/>
    <property type="match status" value="1"/>
</dbReference>
<dbReference type="Pfam" id="PF00455">
    <property type="entry name" value="DeoRC"/>
    <property type="match status" value="1"/>
</dbReference>
<dbReference type="InterPro" id="IPR037171">
    <property type="entry name" value="NagB/RpiA_transferase-like"/>
</dbReference>
<dbReference type="GO" id="GO:0003700">
    <property type="term" value="F:DNA-binding transcription factor activity"/>
    <property type="evidence" value="ECO:0007669"/>
    <property type="project" value="InterPro"/>
</dbReference>
<dbReference type="EMBL" id="JACXIZ010000010">
    <property type="protein sequence ID" value="MBD2844354.1"/>
    <property type="molecule type" value="Genomic_DNA"/>
</dbReference>
<sequence>MLREQKILTLLQEKSPLTIEELAERLLVSEPTVRRDLSAMEEKGLILRPRGAASLPGLGFEPLFDQRQKHNRENKKKIARYAASLISEGEVIALDAGTTNAELAKELLKVSNLTIFTYSLQIAFILSRSKHNVYVIGGQLRKSEQSMVGSIAKDTIRQFNFDRFFMGLAGFNKEQGVTDIILEEVEIKRWIIERSQKTYALADHSKYESSSLVKICDYEAITELITNPIPISAEELGMKGRLTFV</sequence>
<evidence type="ECO:0000259" key="4">
    <source>
        <dbReference type="PROSITE" id="PS51000"/>
    </source>
</evidence>
<dbReference type="PANTHER" id="PTHR30363">
    <property type="entry name" value="HTH-TYPE TRANSCRIPTIONAL REGULATOR SRLR-RELATED"/>
    <property type="match status" value="1"/>
</dbReference>
<gene>
    <name evidence="5" type="ORF">IDH44_04060</name>
</gene>
<dbReference type="InterPro" id="IPR050313">
    <property type="entry name" value="Carb_Metab_HTH_regulators"/>
</dbReference>
<evidence type="ECO:0000313" key="5">
    <source>
        <dbReference type="EMBL" id="MBD2844354.1"/>
    </source>
</evidence>
<dbReference type="PROSITE" id="PS51000">
    <property type="entry name" value="HTH_DEOR_2"/>
    <property type="match status" value="1"/>
</dbReference>
<accession>A0A927BRS5</accession>
<dbReference type="Gene3D" id="1.10.10.10">
    <property type="entry name" value="Winged helix-like DNA-binding domain superfamily/Winged helix DNA-binding domain"/>
    <property type="match status" value="1"/>
</dbReference>
<keyword evidence="6" id="KW-1185">Reference proteome</keyword>
<dbReference type="Gene3D" id="3.40.50.1360">
    <property type="match status" value="1"/>
</dbReference>
<organism evidence="5 6">
    <name type="scientific">Paenibacillus sabuli</name>
    <dbReference type="NCBI Taxonomy" id="2772509"/>
    <lineage>
        <taxon>Bacteria</taxon>
        <taxon>Bacillati</taxon>
        <taxon>Bacillota</taxon>
        <taxon>Bacilli</taxon>
        <taxon>Bacillales</taxon>
        <taxon>Paenibacillaceae</taxon>
        <taxon>Paenibacillus</taxon>
    </lineage>
</organism>
<dbReference type="RefSeq" id="WP_190914956.1">
    <property type="nucleotide sequence ID" value="NZ_JACXIZ010000010.1"/>
</dbReference>
<dbReference type="SMART" id="SM00420">
    <property type="entry name" value="HTH_DEOR"/>
    <property type="match status" value="1"/>
</dbReference>
<dbReference type="PROSITE" id="PS00894">
    <property type="entry name" value="HTH_DEOR_1"/>
    <property type="match status" value="1"/>
</dbReference>
<evidence type="ECO:0000256" key="1">
    <source>
        <dbReference type="ARBA" id="ARBA00023015"/>
    </source>
</evidence>
<proteinExistence type="predicted"/>
<dbReference type="Pfam" id="PF08220">
    <property type="entry name" value="HTH_DeoR"/>
    <property type="match status" value="1"/>
</dbReference>
<dbReference type="InterPro" id="IPR011991">
    <property type="entry name" value="ArsR-like_HTH"/>
</dbReference>
<evidence type="ECO:0000256" key="3">
    <source>
        <dbReference type="ARBA" id="ARBA00023163"/>
    </source>
</evidence>
<dbReference type="InterPro" id="IPR001034">
    <property type="entry name" value="DeoR_HTH"/>
</dbReference>
<name>A0A927BRS5_9BACL</name>
<dbReference type="InterPro" id="IPR018356">
    <property type="entry name" value="Tscrpt_reg_HTH_DeoR_CS"/>
</dbReference>
<evidence type="ECO:0000313" key="6">
    <source>
        <dbReference type="Proteomes" id="UP000621560"/>
    </source>
</evidence>
<keyword evidence="2" id="KW-0238">DNA-binding</keyword>
<dbReference type="PANTHER" id="PTHR30363:SF44">
    <property type="entry name" value="AGA OPERON TRANSCRIPTIONAL REPRESSOR-RELATED"/>
    <property type="match status" value="1"/>
</dbReference>
<protein>
    <submittedName>
        <fullName evidence="5">DeoR/GlpR transcriptional regulator</fullName>
    </submittedName>
</protein>
<dbReference type="InterPro" id="IPR036390">
    <property type="entry name" value="WH_DNA-bd_sf"/>
</dbReference>
<dbReference type="GO" id="GO:0003677">
    <property type="term" value="F:DNA binding"/>
    <property type="evidence" value="ECO:0007669"/>
    <property type="project" value="UniProtKB-KW"/>
</dbReference>
<dbReference type="SMART" id="SM01134">
    <property type="entry name" value="DeoRC"/>
    <property type="match status" value="1"/>
</dbReference>
<dbReference type="AlphaFoldDB" id="A0A927BRS5"/>
<dbReference type="PRINTS" id="PR00037">
    <property type="entry name" value="HTHLACR"/>
</dbReference>
<keyword evidence="3" id="KW-0804">Transcription</keyword>